<dbReference type="InterPro" id="IPR018389">
    <property type="entry name" value="DctP_fam"/>
</dbReference>
<keyword evidence="1 2" id="KW-0732">Signal</keyword>
<proteinExistence type="predicted"/>
<evidence type="ECO:0000313" key="4">
    <source>
        <dbReference type="Proteomes" id="UP001055125"/>
    </source>
</evidence>
<dbReference type="Proteomes" id="UP001055125">
    <property type="component" value="Unassembled WGS sequence"/>
</dbReference>
<dbReference type="Gene3D" id="3.40.190.10">
    <property type="entry name" value="Periplasmic binding protein-like II"/>
    <property type="match status" value="1"/>
</dbReference>
<keyword evidence="4" id="KW-1185">Reference proteome</keyword>
<name>A0ABQ4RU32_9HYPH</name>
<evidence type="ECO:0000313" key="3">
    <source>
        <dbReference type="EMBL" id="GJD94311.1"/>
    </source>
</evidence>
<dbReference type="Pfam" id="PF03480">
    <property type="entry name" value="DctP"/>
    <property type="match status" value="1"/>
</dbReference>
<feature type="signal peptide" evidence="2">
    <location>
        <begin position="1"/>
        <end position="26"/>
    </location>
</feature>
<reference evidence="3" key="2">
    <citation type="submission" date="2021-08" db="EMBL/GenBank/DDBJ databases">
        <authorList>
            <person name="Tani A."/>
            <person name="Ola A."/>
            <person name="Ogura Y."/>
            <person name="Katsura K."/>
            <person name="Hayashi T."/>
        </authorList>
    </citation>
    <scope>NUCLEOTIDE SEQUENCE</scope>
    <source>
        <strain evidence="3">DSM 19015</strain>
    </source>
</reference>
<sequence>MDSSPPAKLRRRALLAGGLGGAAALAAPAVAQSMPELRWRLGSAYPKNLDILFGASDMLARLVAEATDGRFQIQVLAPGEPVPAEGLLDAVASGGIEMGHGPAVLAAGRDPSFALATALPFGLNARGQNAWWLQGGAADLFGEVFAKHGLTALPGGNTGAQMGGWFRREVKSAADLQGLKFRIGGLGAQVLARFGALPQATPGPEIYGALETKAIDAAEWIGPYDDEKLGLQKVAPIYHYPGFWEGGMLLHFWLNAEKAKALPKSYRTILQGAAHQVHADVQARYDARNPGALRRLVAGGAQLRPFPQEVMEAALKHANDVYGEIAGKNPDFKRLHDAMKTFRNEEYLWFQVAEYTYDNFMIRARARG</sequence>
<protein>
    <submittedName>
        <fullName evidence="3">Alpha-keto acid-binding periplasmic protein TakP</fullName>
    </submittedName>
</protein>
<dbReference type="Gene3D" id="3.40.190.170">
    <property type="entry name" value="Bacterial extracellular solute-binding protein, family 7"/>
    <property type="match status" value="1"/>
</dbReference>
<dbReference type="EMBL" id="BPQP01000021">
    <property type="protein sequence ID" value="GJD94311.1"/>
    <property type="molecule type" value="Genomic_DNA"/>
</dbReference>
<dbReference type="PANTHER" id="PTHR33376">
    <property type="match status" value="1"/>
</dbReference>
<dbReference type="InterPro" id="IPR006311">
    <property type="entry name" value="TAT_signal"/>
</dbReference>
<gene>
    <name evidence="3" type="primary">takP</name>
    <name evidence="3" type="ORF">OCOJLMKI_1513</name>
</gene>
<dbReference type="InterPro" id="IPR026289">
    <property type="entry name" value="SBP_TakP-like"/>
</dbReference>
<feature type="chain" id="PRO_5047479468" evidence="2">
    <location>
        <begin position="27"/>
        <end position="368"/>
    </location>
</feature>
<evidence type="ECO:0000256" key="2">
    <source>
        <dbReference type="SAM" id="SignalP"/>
    </source>
</evidence>
<organism evidence="3 4">
    <name type="scientific">Methylobacterium iners</name>
    <dbReference type="NCBI Taxonomy" id="418707"/>
    <lineage>
        <taxon>Bacteria</taxon>
        <taxon>Pseudomonadati</taxon>
        <taxon>Pseudomonadota</taxon>
        <taxon>Alphaproteobacteria</taxon>
        <taxon>Hyphomicrobiales</taxon>
        <taxon>Methylobacteriaceae</taxon>
        <taxon>Methylobacterium</taxon>
    </lineage>
</organism>
<reference evidence="3" key="1">
    <citation type="journal article" date="2021" name="Front. Microbiol.">
        <title>Comprehensive Comparative Genomics and Phenotyping of Methylobacterium Species.</title>
        <authorList>
            <person name="Alessa O."/>
            <person name="Ogura Y."/>
            <person name="Fujitani Y."/>
            <person name="Takami H."/>
            <person name="Hayashi T."/>
            <person name="Sahin N."/>
            <person name="Tani A."/>
        </authorList>
    </citation>
    <scope>NUCLEOTIDE SEQUENCE</scope>
    <source>
        <strain evidence="3">DSM 19015</strain>
    </source>
</reference>
<dbReference type="PROSITE" id="PS51318">
    <property type="entry name" value="TAT"/>
    <property type="match status" value="1"/>
</dbReference>
<accession>A0ABQ4RU32</accession>
<dbReference type="InterPro" id="IPR038404">
    <property type="entry name" value="TRAP_DctP_sf"/>
</dbReference>
<evidence type="ECO:0000256" key="1">
    <source>
        <dbReference type="ARBA" id="ARBA00022729"/>
    </source>
</evidence>
<comment type="caution">
    <text evidence="3">The sequence shown here is derived from an EMBL/GenBank/DDBJ whole genome shotgun (WGS) entry which is preliminary data.</text>
</comment>
<dbReference type="PIRSF" id="PIRSF039026">
    <property type="entry name" value="SiaP"/>
    <property type="match status" value="1"/>
</dbReference>
<dbReference type="PANTHER" id="PTHR33376:SF5">
    <property type="entry name" value="EXTRACYTOPLASMIC SOLUTE RECEPTOR PROTEIN"/>
    <property type="match status" value="1"/>
</dbReference>
<dbReference type="RefSeq" id="WP_238243496.1">
    <property type="nucleotide sequence ID" value="NZ_BPQP01000021.1"/>
</dbReference>